<dbReference type="InterPro" id="IPR017451">
    <property type="entry name" value="F-box-assoc_interact_dom"/>
</dbReference>
<dbReference type="Pfam" id="PF08268">
    <property type="entry name" value="FBA_3"/>
    <property type="match status" value="1"/>
</dbReference>
<dbReference type="SUPFAM" id="SSF50965">
    <property type="entry name" value="Galactose oxidase, central domain"/>
    <property type="match status" value="2"/>
</dbReference>
<gene>
    <name evidence="3" type="ORF">Nepgr_024077</name>
</gene>
<feature type="domain" description="F-box" evidence="2">
    <location>
        <begin position="456"/>
        <end position="497"/>
    </location>
</feature>
<dbReference type="Proteomes" id="UP001279734">
    <property type="component" value="Unassembled WGS sequence"/>
</dbReference>
<evidence type="ECO:0000313" key="3">
    <source>
        <dbReference type="EMBL" id="GMH22234.1"/>
    </source>
</evidence>
<accession>A0AAD3T487</accession>
<dbReference type="InterPro" id="IPR001810">
    <property type="entry name" value="F-box_dom"/>
</dbReference>
<dbReference type="InterPro" id="IPR011043">
    <property type="entry name" value="Gal_Oxase/kelch_b-propeller"/>
</dbReference>
<dbReference type="Pfam" id="PF07734">
    <property type="entry name" value="FBA_1"/>
    <property type="match status" value="1"/>
</dbReference>
<dbReference type="InterPro" id="IPR013187">
    <property type="entry name" value="F-box-assoc_dom_typ3"/>
</dbReference>
<dbReference type="PANTHER" id="PTHR31672:SF13">
    <property type="entry name" value="F-BOX PROTEIN CPR30-LIKE"/>
    <property type="match status" value="1"/>
</dbReference>
<proteinExistence type="predicted"/>
<reference evidence="3" key="1">
    <citation type="submission" date="2023-05" db="EMBL/GenBank/DDBJ databases">
        <title>Nepenthes gracilis genome sequencing.</title>
        <authorList>
            <person name="Fukushima K."/>
        </authorList>
    </citation>
    <scope>NUCLEOTIDE SEQUENCE</scope>
    <source>
        <strain evidence="3">SING2019-196</strain>
    </source>
</reference>
<feature type="domain" description="F-box" evidence="2">
    <location>
        <begin position="33"/>
        <end position="74"/>
    </location>
</feature>
<evidence type="ECO:0000259" key="2">
    <source>
        <dbReference type="SMART" id="SM00256"/>
    </source>
</evidence>
<keyword evidence="4" id="KW-1185">Reference proteome</keyword>
<feature type="region of interest" description="Disordered" evidence="1">
    <location>
        <begin position="425"/>
        <end position="445"/>
    </location>
</feature>
<feature type="region of interest" description="Disordered" evidence="1">
    <location>
        <begin position="1"/>
        <end position="20"/>
    </location>
</feature>
<sequence>MTKKKKGSSKSKKTKESEKNQIENDQQLIISLLPKQLIFTEILTRLSVKPLVRCKLVSKEWESVISSPQFAKLHLRHATSSPFVQVHFFCIISLDSFHLLNYIAYDNGRTYNFSLKSLPGLDDFRFGDLRSFLIGSSNGLVCFGVHHANFFFGLNSADYADYGFYIHNPTTHLNLYVSNPLEGFKGPLTAGFGYIPSLEDYRLVILCISERSSKTLVYVYSLNSSKWRRLKAFLDIDFARSFGRGELIDGKLHWAVTRNPTGRCILRFDLVDEKFTEVPVPTSGSQFELCAIGGRLCAWDQIGGGVEVWTREQYGASECWTILLKLDVRAALDVRFVTYFQFIDAQRVLIQTDSSEVSLVDLNEYPPKYISLLVPPADIEVLSYVESLVSPLAMAEPHNAIAVLSDLLRQATITINETENPLVDKGKKIKKSSKRNKRVRNQKVENEQQLKLQSELPKQLIFTEILTRLSVKPLVRCKLVSKEWKSIISSPQFAKLHLRHATSSLFVQVHFSCIISLDTFHLLNYIAYDNGRTYNFSLKSLPGLDDFRFGDLRSFLIGSSNGLVCFGVHHANFFFGLNSADYADYGFYIHNPTTHLNLYVSNPLEGFKGPLTVGFGYVLSLDDYRLVILCNSKQNSRTFGYVYSLNSSKWGRLEAILEIEPARSFDRGELIDGKLHWVVTWNPTGRCILRFDLVDEKFTEVPVPTSGSQFELCAIGGRLCAWDQIGGGVEVWTREQYGASECWTILLKLDVRAALDVRFVTYFQFIDAQRVLIQTDSSEVLLVDLNEYPPKYISLLVPPADIEVLSYVESLVSPLAPPLNQKRKIEN</sequence>
<protein>
    <recommendedName>
        <fullName evidence="2">F-box domain-containing protein</fullName>
    </recommendedName>
</protein>
<dbReference type="NCBIfam" id="TIGR01640">
    <property type="entry name" value="F_box_assoc_1"/>
    <property type="match status" value="2"/>
</dbReference>
<dbReference type="AlphaFoldDB" id="A0AAD3T487"/>
<dbReference type="EMBL" id="BSYO01000024">
    <property type="protein sequence ID" value="GMH22234.1"/>
    <property type="molecule type" value="Genomic_DNA"/>
</dbReference>
<comment type="caution">
    <text evidence="3">The sequence shown here is derived from an EMBL/GenBank/DDBJ whole genome shotgun (WGS) entry which is preliminary data.</text>
</comment>
<feature type="compositionally biased region" description="Basic residues" evidence="1">
    <location>
        <begin position="1"/>
        <end position="13"/>
    </location>
</feature>
<dbReference type="PANTHER" id="PTHR31672">
    <property type="entry name" value="BNACNNG10540D PROTEIN"/>
    <property type="match status" value="1"/>
</dbReference>
<evidence type="ECO:0000313" key="4">
    <source>
        <dbReference type="Proteomes" id="UP001279734"/>
    </source>
</evidence>
<feature type="compositionally biased region" description="Basic residues" evidence="1">
    <location>
        <begin position="427"/>
        <end position="441"/>
    </location>
</feature>
<dbReference type="Pfam" id="PF00646">
    <property type="entry name" value="F-box"/>
    <property type="match status" value="2"/>
</dbReference>
<dbReference type="SUPFAM" id="SSF81383">
    <property type="entry name" value="F-box domain"/>
    <property type="match status" value="2"/>
</dbReference>
<dbReference type="InterPro" id="IPR006527">
    <property type="entry name" value="F-box-assoc_dom_typ1"/>
</dbReference>
<dbReference type="SMART" id="SM00256">
    <property type="entry name" value="FBOX"/>
    <property type="match status" value="2"/>
</dbReference>
<dbReference type="InterPro" id="IPR036047">
    <property type="entry name" value="F-box-like_dom_sf"/>
</dbReference>
<organism evidence="3 4">
    <name type="scientific">Nepenthes gracilis</name>
    <name type="common">Slender pitcher plant</name>
    <dbReference type="NCBI Taxonomy" id="150966"/>
    <lineage>
        <taxon>Eukaryota</taxon>
        <taxon>Viridiplantae</taxon>
        <taxon>Streptophyta</taxon>
        <taxon>Embryophyta</taxon>
        <taxon>Tracheophyta</taxon>
        <taxon>Spermatophyta</taxon>
        <taxon>Magnoliopsida</taxon>
        <taxon>eudicotyledons</taxon>
        <taxon>Gunneridae</taxon>
        <taxon>Pentapetalae</taxon>
        <taxon>Caryophyllales</taxon>
        <taxon>Nepenthaceae</taxon>
        <taxon>Nepenthes</taxon>
    </lineage>
</organism>
<name>A0AAD3T487_NEPGR</name>
<dbReference type="InterPro" id="IPR050796">
    <property type="entry name" value="SCF_F-box_component"/>
</dbReference>
<evidence type="ECO:0000256" key="1">
    <source>
        <dbReference type="SAM" id="MobiDB-lite"/>
    </source>
</evidence>
<dbReference type="Gene3D" id="1.20.1280.50">
    <property type="match status" value="2"/>
</dbReference>